<dbReference type="SUPFAM" id="SSF48726">
    <property type="entry name" value="Immunoglobulin"/>
    <property type="match status" value="22"/>
</dbReference>
<dbReference type="Pfam" id="PF00069">
    <property type="entry name" value="Pkinase"/>
    <property type="match status" value="1"/>
</dbReference>
<feature type="region of interest" description="Disordered" evidence="5">
    <location>
        <begin position="3164"/>
        <end position="3191"/>
    </location>
</feature>
<feature type="domain" description="Ig-like" evidence="7">
    <location>
        <begin position="3980"/>
        <end position="4068"/>
    </location>
</feature>
<feature type="domain" description="Fibronectin type-III" evidence="8">
    <location>
        <begin position="4165"/>
        <end position="4263"/>
    </location>
</feature>
<feature type="domain" description="Fibronectin type-III" evidence="8">
    <location>
        <begin position="3186"/>
        <end position="3281"/>
    </location>
</feature>
<gene>
    <name evidence="10 11 12" type="primary">LOC106807588</name>
</gene>
<dbReference type="SMART" id="SM00408">
    <property type="entry name" value="IGc2"/>
    <property type="match status" value="15"/>
</dbReference>
<protein>
    <submittedName>
        <fullName evidence="10 11">Twitchin-like isoform X1</fullName>
    </submittedName>
</protein>
<feature type="domain" description="Fibronectin type-III" evidence="8">
    <location>
        <begin position="2494"/>
        <end position="2589"/>
    </location>
</feature>
<dbReference type="PANTHER" id="PTHR14340">
    <property type="entry name" value="MICROFIBRIL-ASSOCIATED GLYCOPROTEIN 3"/>
    <property type="match status" value="1"/>
</dbReference>
<feature type="domain" description="Ig-like" evidence="7">
    <location>
        <begin position="2294"/>
        <end position="2387"/>
    </location>
</feature>
<dbReference type="Proteomes" id="UP000695022">
    <property type="component" value="Unplaced"/>
</dbReference>
<feature type="domain" description="Ig-like" evidence="7">
    <location>
        <begin position="2593"/>
        <end position="2682"/>
    </location>
</feature>
<feature type="region of interest" description="Disordered" evidence="5">
    <location>
        <begin position="131"/>
        <end position="217"/>
    </location>
</feature>
<dbReference type="InterPro" id="IPR036179">
    <property type="entry name" value="Ig-like_dom_sf"/>
</dbReference>
<dbReference type="PANTHER" id="PTHR14340:SF9">
    <property type="entry name" value="FIBRONECTIN TYPE-III DOMAIN-CONTAINING PROTEIN"/>
    <property type="match status" value="1"/>
</dbReference>
<feature type="compositionally biased region" description="Basic and acidic residues" evidence="5">
    <location>
        <begin position="131"/>
        <end position="155"/>
    </location>
</feature>
<feature type="domain" description="Fibronectin type-III" evidence="8">
    <location>
        <begin position="892"/>
        <end position="986"/>
    </location>
</feature>
<name>A0ABM1DZT4_PRICU</name>
<feature type="compositionally biased region" description="Basic and acidic residues" evidence="5">
    <location>
        <begin position="178"/>
        <end position="208"/>
    </location>
</feature>
<feature type="compositionally biased region" description="Basic and acidic residues" evidence="5">
    <location>
        <begin position="1"/>
        <end position="10"/>
    </location>
</feature>
<dbReference type="InterPro" id="IPR011009">
    <property type="entry name" value="Kinase-like_dom_sf"/>
</dbReference>
<dbReference type="PROSITE" id="PS50835">
    <property type="entry name" value="IG_LIKE"/>
    <property type="match status" value="13"/>
</dbReference>
<feature type="domain" description="Fibronectin type-III" evidence="8">
    <location>
        <begin position="1593"/>
        <end position="1687"/>
    </location>
</feature>
<dbReference type="CDD" id="cd00096">
    <property type="entry name" value="Ig"/>
    <property type="match status" value="1"/>
</dbReference>
<evidence type="ECO:0000256" key="5">
    <source>
        <dbReference type="SAM" id="MobiDB-lite"/>
    </source>
</evidence>
<feature type="region of interest" description="Disordered" evidence="5">
    <location>
        <begin position="1"/>
        <end position="66"/>
    </location>
</feature>
<dbReference type="InterPro" id="IPR013098">
    <property type="entry name" value="Ig_I-set"/>
</dbReference>
<feature type="domain" description="Fibronectin type-III" evidence="8">
    <location>
        <begin position="3880"/>
        <end position="3975"/>
    </location>
</feature>
<dbReference type="InterPro" id="IPR007110">
    <property type="entry name" value="Ig-like_dom"/>
</dbReference>
<evidence type="ECO:0000259" key="7">
    <source>
        <dbReference type="PROSITE" id="PS50835"/>
    </source>
</evidence>
<feature type="domain" description="Fibronectin type-III" evidence="8">
    <location>
        <begin position="2789"/>
        <end position="2884"/>
    </location>
</feature>
<dbReference type="InterPro" id="IPR003599">
    <property type="entry name" value="Ig_sub"/>
</dbReference>
<feature type="domain" description="Fibronectin type-III" evidence="8">
    <location>
        <begin position="2095"/>
        <end position="2189"/>
    </location>
</feature>
<evidence type="ECO:0000256" key="3">
    <source>
        <dbReference type="ARBA" id="ARBA00023319"/>
    </source>
</evidence>
<dbReference type="InterPro" id="IPR003598">
    <property type="entry name" value="Ig_sub2"/>
</dbReference>
<feature type="domain" description="Ig-like" evidence="7">
    <location>
        <begin position="1692"/>
        <end position="1782"/>
    </location>
</feature>
<feature type="domain" description="Fibronectin type-III" evidence="8">
    <location>
        <begin position="3378"/>
        <end position="3476"/>
    </location>
</feature>
<dbReference type="SMART" id="SM00060">
    <property type="entry name" value="FN3"/>
    <property type="match status" value="25"/>
</dbReference>
<feature type="domain" description="Ig-like" evidence="7">
    <location>
        <begin position="1993"/>
        <end position="2088"/>
    </location>
</feature>
<dbReference type="Pfam" id="PF07679">
    <property type="entry name" value="I-set"/>
    <property type="match status" value="21"/>
</dbReference>
<feature type="domain" description="Fibronectin type-III" evidence="8">
    <location>
        <begin position="2690"/>
        <end position="2783"/>
    </location>
</feature>
<keyword evidence="3" id="KW-0393">Immunoglobulin domain</keyword>
<feature type="domain" description="Ig-like" evidence="7">
    <location>
        <begin position="5318"/>
        <end position="5406"/>
    </location>
</feature>
<feature type="domain" description="Ig-like" evidence="7">
    <location>
        <begin position="1397"/>
        <end position="1486"/>
    </location>
</feature>
<evidence type="ECO:0000256" key="4">
    <source>
        <dbReference type="PROSITE-ProRule" id="PRU10141"/>
    </source>
</evidence>
<evidence type="ECO:0000256" key="2">
    <source>
        <dbReference type="ARBA" id="ARBA00022737"/>
    </source>
</evidence>
<feature type="domain" description="Fibronectin type-III" evidence="8">
    <location>
        <begin position="1494"/>
        <end position="1587"/>
    </location>
</feature>
<feature type="domain" description="Fibronectin type-III" evidence="8">
    <location>
        <begin position="1891"/>
        <end position="1988"/>
    </location>
</feature>
<proteinExistence type="inferred from homology"/>
<dbReference type="Pfam" id="PF00041">
    <property type="entry name" value="fn3"/>
    <property type="match status" value="25"/>
</dbReference>
<accession>A0ABM1DZT4</accession>
<dbReference type="SMART" id="SM00409">
    <property type="entry name" value="IG"/>
    <property type="match status" value="22"/>
</dbReference>
<dbReference type="SUPFAM" id="SSF49265">
    <property type="entry name" value="Fibronectin type III"/>
    <property type="match status" value="14"/>
</dbReference>
<dbReference type="RefSeq" id="XP_014665454.1">
    <property type="nucleotide sequence ID" value="XM_014809968.1"/>
</dbReference>
<dbReference type="InterPro" id="IPR017441">
    <property type="entry name" value="Protein_kinase_ATP_BS"/>
</dbReference>
<dbReference type="CDD" id="cd05748">
    <property type="entry name" value="Ig_Titin_like"/>
    <property type="match status" value="1"/>
</dbReference>
<keyword evidence="2" id="KW-0677">Repeat</keyword>
<feature type="domain" description="Fibronectin type-III" evidence="8">
    <location>
        <begin position="3085"/>
        <end position="3180"/>
    </location>
</feature>
<feature type="domain" description="Fibronectin type-III" evidence="8">
    <location>
        <begin position="4269"/>
        <end position="4364"/>
    </location>
</feature>
<feature type="region of interest" description="Disordered" evidence="5">
    <location>
        <begin position="3858"/>
        <end position="3884"/>
    </location>
</feature>
<feature type="domain" description="Fibronectin type-III" evidence="8">
    <location>
        <begin position="2393"/>
        <end position="2488"/>
    </location>
</feature>
<feature type="domain" description="Ig-like" evidence="7">
    <location>
        <begin position="5164"/>
        <end position="5252"/>
    </location>
</feature>
<feature type="domain" description="Fibronectin type-III" evidence="8">
    <location>
        <begin position="992"/>
        <end position="1086"/>
    </location>
</feature>
<dbReference type="InterPro" id="IPR013783">
    <property type="entry name" value="Ig-like_fold"/>
</dbReference>
<dbReference type="PRINTS" id="PR00014">
    <property type="entry name" value="FNTYPEIII"/>
</dbReference>
<feature type="domain" description="Ig-like" evidence="7">
    <location>
        <begin position="512"/>
        <end position="606"/>
    </location>
</feature>
<feature type="compositionally biased region" description="Basic residues" evidence="5">
    <location>
        <begin position="18"/>
        <end position="29"/>
    </location>
</feature>
<feature type="domain" description="Fibronectin type-III" evidence="8">
    <location>
        <begin position="1295"/>
        <end position="1393"/>
    </location>
</feature>
<dbReference type="SMART" id="SM00220">
    <property type="entry name" value="S_TKc"/>
    <property type="match status" value="1"/>
</dbReference>
<dbReference type="RefSeq" id="XP_014665453.1">
    <property type="nucleotide sequence ID" value="XM_014809967.1"/>
</dbReference>
<feature type="domain" description="Protein kinase" evidence="6">
    <location>
        <begin position="4715"/>
        <end position="4970"/>
    </location>
</feature>
<dbReference type="Gene3D" id="2.60.40.10">
    <property type="entry name" value="Immunoglobulins"/>
    <property type="match status" value="47"/>
</dbReference>
<feature type="region of interest" description="Disordered" evidence="5">
    <location>
        <begin position="3476"/>
        <end position="3503"/>
    </location>
</feature>
<keyword evidence="4" id="KW-0067">ATP-binding</keyword>
<dbReference type="PROSITE" id="PS50011">
    <property type="entry name" value="PROTEIN_KINASE_DOM"/>
    <property type="match status" value="1"/>
</dbReference>
<feature type="compositionally biased region" description="Polar residues" evidence="5">
    <location>
        <begin position="3486"/>
        <end position="3498"/>
    </location>
</feature>
<dbReference type="RefSeq" id="XP_014665455.1">
    <property type="nucleotide sequence ID" value="XM_014809969.1"/>
</dbReference>
<feature type="domain" description="Ig-like" evidence="7">
    <location>
        <begin position="2888"/>
        <end position="2961"/>
    </location>
</feature>
<feature type="domain" description="Fibronectin type-III" evidence="8">
    <location>
        <begin position="3679"/>
        <end position="3773"/>
    </location>
</feature>
<organism evidence="9 12">
    <name type="scientific">Priapulus caudatus</name>
    <name type="common">Priapulid worm</name>
    <dbReference type="NCBI Taxonomy" id="37621"/>
    <lineage>
        <taxon>Eukaryota</taxon>
        <taxon>Metazoa</taxon>
        <taxon>Ecdysozoa</taxon>
        <taxon>Scalidophora</taxon>
        <taxon>Priapulida</taxon>
        <taxon>Priapulimorpha</taxon>
        <taxon>Priapulimorphida</taxon>
        <taxon>Priapulidae</taxon>
        <taxon>Priapulus</taxon>
    </lineage>
</organism>
<feature type="domain" description="Fibronectin type-III" evidence="8">
    <location>
        <begin position="1192"/>
        <end position="1289"/>
    </location>
</feature>
<dbReference type="Gene3D" id="3.30.200.20">
    <property type="entry name" value="Phosphorylase Kinase, domain 1"/>
    <property type="match status" value="1"/>
</dbReference>
<dbReference type="InterPro" id="IPR036116">
    <property type="entry name" value="FN3_sf"/>
</dbReference>
<feature type="domain" description="Ig-like" evidence="7">
    <location>
        <begin position="4367"/>
        <end position="4458"/>
    </location>
</feature>
<evidence type="ECO:0000313" key="12">
    <source>
        <dbReference type="RefSeq" id="XP_014665455.1"/>
    </source>
</evidence>
<dbReference type="SUPFAM" id="SSF56112">
    <property type="entry name" value="Protein kinase-like (PK-like)"/>
    <property type="match status" value="1"/>
</dbReference>
<dbReference type="GeneID" id="106807588"/>
<feature type="region of interest" description="Disordered" evidence="5">
    <location>
        <begin position="2867"/>
        <end position="2886"/>
    </location>
</feature>
<feature type="domain" description="Ig-like" evidence="7">
    <location>
        <begin position="628"/>
        <end position="705"/>
    </location>
</feature>
<feature type="domain" description="Fibronectin type-III" evidence="8">
    <location>
        <begin position="1790"/>
        <end position="1885"/>
    </location>
</feature>
<evidence type="ECO:0000313" key="11">
    <source>
        <dbReference type="RefSeq" id="XP_014665454.1"/>
    </source>
</evidence>
<feature type="domain" description="Fibronectin type-III" evidence="8">
    <location>
        <begin position="4561"/>
        <end position="4659"/>
    </location>
</feature>
<comment type="similarity">
    <text evidence="1">Belongs to the protein kinase superfamily. CAMK Ser/Thr protein kinase family.</text>
</comment>
<evidence type="ECO:0000259" key="8">
    <source>
        <dbReference type="PROSITE" id="PS50853"/>
    </source>
</evidence>
<evidence type="ECO:0000313" key="10">
    <source>
        <dbReference type="RefSeq" id="XP_014665453.1"/>
    </source>
</evidence>
<evidence type="ECO:0000313" key="9">
    <source>
        <dbReference type="Proteomes" id="UP000695022"/>
    </source>
</evidence>
<dbReference type="Gene3D" id="1.10.510.10">
    <property type="entry name" value="Transferase(Phosphotransferase) domain 1"/>
    <property type="match status" value="1"/>
</dbReference>
<evidence type="ECO:0000256" key="1">
    <source>
        <dbReference type="ARBA" id="ARBA00006692"/>
    </source>
</evidence>
<keyword evidence="9" id="KW-1185">Reference proteome</keyword>
<feature type="domain" description="Fibronectin type-III" evidence="8">
    <location>
        <begin position="3482"/>
        <end position="3577"/>
    </location>
</feature>
<dbReference type="PROSITE" id="PS00107">
    <property type="entry name" value="PROTEIN_KINASE_ATP"/>
    <property type="match status" value="1"/>
</dbReference>
<feature type="binding site" evidence="4">
    <location>
        <position position="4744"/>
    </location>
    <ligand>
        <name>ATP</name>
        <dbReference type="ChEBI" id="CHEBI:30616"/>
    </ligand>
</feature>
<dbReference type="InterPro" id="IPR003961">
    <property type="entry name" value="FN3_dom"/>
</dbReference>
<dbReference type="CDD" id="cd00063">
    <property type="entry name" value="FN3"/>
    <property type="match status" value="25"/>
</dbReference>
<feature type="domain" description="Fibronectin type-III" evidence="8">
    <location>
        <begin position="2985"/>
        <end position="3079"/>
    </location>
</feature>
<keyword evidence="4" id="KW-0547">Nucleotide-binding</keyword>
<feature type="region of interest" description="Disordered" evidence="5">
    <location>
        <begin position="1571"/>
        <end position="1603"/>
    </location>
</feature>
<feature type="domain" description="Fibronectin type-III" evidence="8">
    <location>
        <begin position="3779"/>
        <end position="3874"/>
    </location>
</feature>
<reference evidence="10 11" key="1">
    <citation type="submission" date="2025-05" db="UniProtKB">
        <authorList>
            <consortium name="RefSeq"/>
        </authorList>
    </citation>
    <scope>IDENTIFICATION</scope>
</reference>
<evidence type="ECO:0000259" key="6">
    <source>
        <dbReference type="PROSITE" id="PS50011"/>
    </source>
</evidence>
<dbReference type="PROSITE" id="PS50853">
    <property type="entry name" value="FN3"/>
    <property type="match status" value="25"/>
</dbReference>
<feature type="domain" description="Fibronectin type-III" evidence="8">
    <location>
        <begin position="2195"/>
        <end position="2289"/>
    </location>
</feature>
<sequence>MSPEEGHVGDAEGAAPSKVKKGKHKKKSKPAQDAGIPIVVEPEETKPEAKKPGKKQVRQLPPKQDLVEDFTKIKLKRATTVKGIIEHDELESVDLHGFEHDLKHSEVHERKSSDVGFEAWHSETWDREKVELDEYEHAGPEGLKKRPEDEAEKGKPVAGKAAPEYEDVGPKKGRGKKPSVDIRITADDGKSVHDSRKDSLSVDEEAGRRASFGGRRRSSIGIDRKKSGMLKETNTEMCKHKYHDEPDTDKQLKPLGNEMTAPYFVEKPLNYVTKEKHVAEIPVQIGGNPVPRVRWYKGSRELFPSMRYAYYIEENTNTITMQVRKTRSTDDGYYMVKLDNPAGEASEKFKLMIECEGGMDFRSMLKHREYEEWELAQMAAVDANLKVGEGGERRPSQVEIPKVELKKVGRHKRGEGDDSKLMFLKELHDSNAKEGKTKSVRMDAIFCKPDQRVQWFKDRQEIFPGRKYHIEIVGDNYILVVRKPTVDDGGIYSLKINKCESIAYLSVEEPDPKFFFTKLLPKRLDIDEKLTAILECSVSDKRAQVTWYKDGVLLENNDPSAIDINTMKHSMTKDHLNRCFLKVFDAQLSDEADYMCKINDETHTITTLFVEEIRYQIVKSLLPQNVIEDEDALFKCEVSDTQAPVKWFKDGKEISLDDDKYVIGGEGKARTLLVKHCDLTNSPGKYECRTNDPHYGDSFAKLKVEPANDIIKKLAPVQCKEGEKMEFEAVVRDSTAKVSWYHGEDIIKPVGRIKIIQDGNQLKLVIEDAQMFDSGEYTVKSGEISSTAEAQVLEAERPVVFGKVKDLYTGTADQDLEIDLPYNGTKPTAQLFKDGKLVKKNIEIKVQKRHIKIKLRKPKRGDKGQYELRATNVVGETRCPLSVNILDIPTMPEGPLETSNVYCNQMDLSWHPPLDDGSCPIEKYIVEKNDISHPNEWIPAGECTEPQITVEQLREKKSYKFRVRAVNRLGTSEPLETQKATLAKNPYDEPDKAGVPEITDWDKDRVDMKWEPPLKDGGAPIDKYIIEKKSGVGEWKVATEVPGDQTAVSCTNVTPGKEYQFRVRAINKAGPGPPSDPSKPVFTKPRFLRPHIDRTGVKDIVVKAGQPVSIELSMIGEPPPEKIWTFGNNNEPVENESRKGRVHIKKEDYKIKMSIQETVRKDTGPYTLTATNGSGSDSIVINVTILAKPRSPEGPLEVHDVFKDRCKVSFKKPTDDGGLKLDKYIVEALDMTRGIWTPMAEISGDMEHPQGEVLGLTPGKEYKFRVKAINKQGESEPLVTDKPILARDPWDPASKPGTPAFEDWDKDHVDLSWTPPESDGGAPITAYIIEKREKGLHEWHPSAEIPAPATDVIKGTCKGLEAGKEYEYRIRAVNAAGPGEPSDATPYKKAKPRYLRPKIDKSHMKPITIKAGQSFGFDVPLEGEPPPEKEWFHEGKPIITPGHAIIENHDYGTMIEVPQAKRGDTGVYKLRVHNSSGEDTAQVQVIVLDKPLVPEGPLEVCDVFKDKMTLKWKKPKDDGGTPIKHYEVEKFDVQRGTWIPAGTSKAPEIICDGLIPGKEYKFRVKAINSEGESEPLTTDHATLAKDPWDPASKPGTPDITDWDKDHVDLEWTKPEDDGGSPIDHYIIEKKEKQSNFWQECAKVPGEKTAGTAPLLDEGKEYTFRVRAVTNAGPGEPSDPSRSQIAKPRYLKPKLDLSKMEDIKVLAGETIHFDIPIIGEPPPDKEWTMNGKPIVADDDRITLDNEDYNTRLLIRNAQRDDSGKFCLKVTNSSGEQVGEVNVVVLDVPTSPVGPLEVNDVHKEGCTLAWKLPKDDGGSGIQVFRVDKLDMATGRWVPAGEVDGKETSIELENLTPGHEYKFRVKACNKQGESAPLETHKPVIAKNPYDEPDKPGTPNVDDWDSDHVDLSWTAPENDGGAPIESYVIEKKDENGDWAKAIEIPAVPGVTDVKGTVPDLIEGTKYEFRVRAVNKAGPGEPSDASRAQVAKPRNLKPKIYKDRMEPIRIKEGQKIEFLVPFDGEPMPEVTWLKNDIPIDPSPRTSIVNTADEKTVKKQTQLTTNDAVRHDSGMYTLKVKNANGEDECTVEVVVLSPPAAPGGPLDAVDVRKDRCKLKWKKPKDDGGQDLSHYAVEKFDKALGIWQEVDRVKGEECNVDRLNPGHEYMFRVKAVNRQGESEPLVTLEPIVAKDPWDPPGAPGKPNIEDWNVDHIDVSWDPPIKDGGAPIEGYVIEKKEKGNPFWSKAAEVPGTSFRATCPNLVPGTEYEFRVRAVNIAGVGDPSEASRPQVAKERYTKPVIDKSKIPTEVKVRAGEPFSLSVPVEEIEPIPTIHWQKDGKDIHMTDRMDVIESGNLAEVNVPRSVREDTGKYRLKLKNDIGEDFIDIKVNVVDKPQAPEGPLEVSDVTKTNAVLKWKPPKDDGGEPISHYVLEKMDTARGSWVDAGQTAGPECNFQVENLMHDKEYKFRVKAVNVLGESAPLDTEKGVVAKNPYDEPGQPGTPEVTDWDIDHIDIKWAPPANDGGAPIEKYVIEMKDKAKGTWEPGTEVRGDKHDATIPNLEEDHDYEFRVIAVNKAGPGEPSEASRQQRAKPRHLAPRIDLGALKDIRVKAGQPFSLDIPIVGEPMPEVHWTNDGGEIHADDRVEFENTPTAVILNNKCARRGDTGEYTLTLSNESGRTQATCKVVVLDKPASPEGPLDVEDITAEGCTLKWKPPKDDGGSDLNYKVEKKDAKKGTWVPVCSYVPGTSYHVGKLQEGHEYEFRVIAENVHGESEPLVTTKPMVAKNPFNVSSSPGQPKITDSDRDHITLSWDPPRSDGGSPITGYDIERREKTSGRWMKVNKEPCKKIEYTDNSVKDGKYYEYRVVAQNKAGNSAPSPPSKMHRARPMKEKPRCWMDGVPKEIRVRAGEPLDIDVPISGGPPPEVEWLKDGKPINEGFHVKMDNDDDDAKLHIPRCVRDDTGDYTIKLKNEFGEDTGDIKVIVLDKPSAPRGPVTPIDMTNDSVTLTWQKPTDDGGAEITGYMVEKCIEGSETWIRVPGSPSDTKFTVKNLEEGKKYKFRVSAENVYGTSEPVESKFIQHKNAYDAPGAPSQPAITEYHAYSISLDWKKPDSDGGNPIAGYMIERRNKGGNVWTKCNMTPVPTTNFAATGLTEGQTYEFRVMAVNAAGPGEPSQVSQPQVAKEPISTPDPPGTVTVDDITRNSADLSWEKPKNDGGKPITGYIIEKKKGDGEWEAATRIPAKDTSGKVKGLEEGETYQFRVRAINEEGDGEPSKPTDPIVALNQPAKPHIDVGKVKDIVVKHGEDFEIKIPYKGWPVPGATWENAGAVITPDNERIFGEQTEEFAILKTKQANRDDSGHYTLTLRNPSGSDTVHVNVTVLSPPTPPKGPLEGHDIEGDSLTLTWGAPKDDGGSDVSNYIVEKKEPNSNRWVKVSSFVPGTSCRVRNLEEGKAYEFRVCAENQYGVSEPLETMEPIVARPPYETPGAPSQPEATNHTDSSINLNWDPPVKDGGKPVRGYIVEKREKGEPRWGKALLSQVVLTSCTVPGLVPGKEYEFRVRAVNDAGPGKWSDASQALMAREPPAAPRIDLSLLPRDLVVKAGDPFKINIPYKGFPVPVADWVKDGEGIAQDKRITFDNEPGVSIFNCRGAKRGDSGQYRVTLKNDFGADSGLVHLTVIDVPVKPGGPLEASGVTPESCKLSWKVPEDDGGSPVSNYSIEKQDVATGKWDKVTAFCRQPEYTVMGLQEGHKYNFRVVAENEHGKSIPLYNDKPITAKHDFDPPGQPGSPTIEDYDSDMVELAWTRPASDGGEKLDGFIVECRELGDKDWHTATPVPVKETRTIIPNLQKGKEYEFRVVAKNAAGLGKPSHTSPSIKLRPKPKLASSPGMPQTGKIGKTFCELTWDPPRNDGGSPITSYIVQGRPRNSTNWTKMNDYSCIDPCFMVTGLHEGGEFEFRVIAVNAAGESEPSYATAPILIKDNAQAKPEFVRKLINSSSPTGKEVTLTCEAVGKPTPKARWFRDGVEVFTGVRVILKEENGVFHFTIPNVTEDDTAEYTCVCKNDSGSDTTSCKFTVQAPPRLGSEPDDQLVPEGDTHKVRVNFSGDGPFTVRLFKDGKEVPENDSVKVVPFDDFANITFKDANREDDGHYKVVIENDSGKCDAAFHMKVLAPPGRPTGPMNIFDVGKNNCTLSWKPPKTDGGSRVTHYVVEKRDTSRPAWTTVSASCKDTTFTPNNLMDGTEYEFRVMAVNENGDSEPLYADGPVTIRLPFDPPGPPGVPEIQQVGGDFVSLTWDKPSDDGGGRITGYWIEKREVNDDRWNRVNTQLCLPTIFNVSNLIEDRQYEFRIFAVNEAGQSKPSANSTPIKIKDPNAPRLPVFLRPLQNVMGVQDKSAQFECEIDCPPNTKIQWFKGTREIFPGSKHQMFHEGDRHFLVISNIFGEDADEYVCRATTRAGARASRADLKIKSPPKIKVPPRFQAPVTFEKGETIVIKLPFTGYPKPRAIWTHDGEDIIKGGHFDMEVLDRHAVLTIREPEKRHSGPYRLILENELGQDSCVVNVQVNDRPEPPRFPLIENVRDTSVSISWKPPLSDGGSFITEYVLEYCQPDGANPDRHKWNRVGSTRFTHFTVENLKPKTEYMFRIAAENFYGRSEPCEATAPIRTQDFEGSKRQRAGGWEDETGRKIRGKGPRADDYDMYWYDYYKKYVPQPVRIKHGSVYDDYDILEELGVGAFGVVHRCVERETGNGFAAKFINTSNPRDKRTIQNEIDIMNNLHHPKLLHLHDAYEAPDEMCMIMEFLSGGELFERITADTYKMTEAEAINYMRQVCDGLRHMHENNIVHLDIKPENVMATTNRSNEVKLIDFGLSAKLNPNEPVTVSTGTAEFAAPEIVDREPVGFYTDMWAIGVLAYVILSGLSPFAGDNDVETLKNIKRCDWIFEPNAFKGISDEAKDFIKSLILKDKKSRMTVHDALDHPWLKGDLSHYNNKIPNERYRNIRDKIRERYAAYPTPMPPIGRIANYSSLRKHRPKEYEMYESTFDRSEAAPRFIVMPFSTMAIEGRSATFDCRIIAPSPPVVSWYHGGDQLSQSGKYMQKYFGNDYKLVVNRCKVDDAGEYIVSATNSFGTREKTVHLRVERIPEVHQLPFRSLSPTRRRRWTVRMEHWGLPEKKAPRFDFALRSRFIQEGFGVKLSCCITGNPMPSVQWYKENVPITDGFPYKISYSAGMAELHLNTTKMADAGKYSLVASNNLGEAECNCRLSINPREDPRPRTSRRFTSSLPIDQIIKSEPSTPDINNIDLPRGPAKRYGAAKSQFAPEPRKPGVRTPCFTEKLFRQTVKEAQPVLFTCRVVGQPEPEVKWYKDGQELASSDAIDIKYKDGVCTLGIADTIAEDDGEYTCKAVSKEGYDSTSARLIIKA</sequence>
<dbReference type="InterPro" id="IPR000719">
    <property type="entry name" value="Prot_kinase_dom"/>
</dbReference>
<feature type="domain" description="Ig-like" evidence="7">
    <location>
        <begin position="5038"/>
        <end position="5124"/>
    </location>
</feature>